<dbReference type="EMBL" id="MVGJ01000211">
    <property type="protein sequence ID" value="OOL79673.1"/>
    <property type="molecule type" value="Genomic_DNA"/>
</dbReference>
<reference evidence="1 4" key="2">
    <citation type="submission" date="2019-10" db="EMBL/GenBank/DDBJ databases">
        <title>Evolutionary dynamics of vancomycin-resistant Enterococcus faecium during gastrointestinal tract colonization and bloodstream infection in immunocompromised pediatric patients.</title>
        <authorList>
            <person name="Chilambi G.S."/>
            <person name="Nordstrom H.R."/>
            <person name="Evans D.R."/>
            <person name="Ferrolino J."/>
            <person name="Hayden R.T."/>
            <person name="Maron G.M."/>
            <person name="Vo A.N."/>
            <person name="Gilmore M.S."/>
            <person name="Wolf J."/>
            <person name="Rosch J.W."/>
            <person name="Van Tyne D."/>
        </authorList>
    </citation>
    <scope>NUCLEOTIDE SEQUENCE [LARGE SCALE GENOMIC DNA]</scope>
    <source>
        <strain evidence="1 4">VRECG27</strain>
    </source>
</reference>
<evidence type="ECO:0000313" key="4">
    <source>
        <dbReference type="Proteomes" id="UP000469871"/>
    </source>
</evidence>
<evidence type="ECO:0000313" key="2">
    <source>
        <dbReference type="EMBL" id="OOL79673.1"/>
    </source>
</evidence>
<dbReference type="Proteomes" id="UP000191171">
    <property type="component" value="Unassembled WGS sequence"/>
</dbReference>
<organism evidence="2 3">
    <name type="scientific">Enterococcus faecium</name>
    <name type="common">Streptococcus faecium</name>
    <dbReference type="NCBI Taxonomy" id="1352"/>
    <lineage>
        <taxon>Bacteria</taxon>
        <taxon>Bacillati</taxon>
        <taxon>Bacillota</taxon>
        <taxon>Bacilli</taxon>
        <taxon>Lactobacillales</taxon>
        <taxon>Enterococcaceae</taxon>
        <taxon>Enterococcus</taxon>
    </lineage>
</organism>
<evidence type="ECO:0000313" key="3">
    <source>
        <dbReference type="Proteomes" id="UP000191171"/>
    </source>
</evidence>
<gene>
    <name evidence="2" type="ORF">B1P95_15350</name>
    <name evidence="1" type="ORF">GBM73_13290</name>
</gene>
<dbReference type="AlphaFoldDB" id="A0A1L2GJF2"/>
<sequence>MSVDKEAAWRKLMLLIQDENWQEDEAVVAEVQRLGKIANGRIRKKPDKRKQRKGKIVVVLHEGKILMQGTASELSAETGYTRGTIRTYAWRNHTDRKGHEYKYLEEEK</sequence>
<protein>
    <submittedName>
        <fullName evidence="2">Uncharacterized protein</fullName>
    </submittedName>
</protein>
<dbReference type="Proteomes" id="UP000469871">
    <property type="component" value="Unassembled WGS sequence"/>
</dbReference>
<accession>A0A1L2GJF2</accession>
<reference evidence="2 3" key="1">
    <citation type="submission" date="2017-02" db="EMBL/GenBank/DDBJ databases">
        <title>Clonality and virulence of isolates of VRE in Hematopoietic Stem Cell Transplanted (HSCT) patients.</title>
        <authorList>
            <person name="Marchi A.P."/>
            <person name="Martins R.C."/>
            <person name="Marie S.K."/>
            <person name="Levin A.S."/>
            <person name="Costa S.F."/>
        </authorList>
    </citation>
    <scope>NUCLEOTIDE SEQUENCE [LARGE SCALE GENOMIC DNA]</scope>
    <source>
        <strain evidence="2 3">LIM1759</strain>
    </source>
</reference>
<dbReference type="EMBL" id="WEFP01000001">
    <property type="protein sequence ID" value="KAB7578207.1"/>
    <property type="molecule type" value="Genomic_DNA"/>
</dbReference>
<comment type="caution">
    <text evidence="2">The sequence shown here is derived from an EMBL/GenBank/DDBJ whole genome shotgun (WGS) entry which is preliminary data.</text>
</comment>
<name>A0A1L2GJF2_ENTFC</name>
<proteinExistence type="predicted"/>
<dbReference type="RefSeq" id="WP_002350868.1">
    <property type="nucleotide sequence ID" value="NZ_AP026566.1"/>
</dbReference>
<evidence type="ECO:0000313" key="1">
    <source>
        <dbReference type="EMBL" id="KAB7578207.1"/>
    </source>
</evidence>